<sequence length="187" mass="20602">MDDDITRKIAAAGHDAAQRDEAMRLVYGDLLRIARAELGRHRRGETLNTRALVNEAYLKLFDRDGADFENRKHFFATAARAMRQVAIDYARARLAERRGAGAEHVPLDALEGNPLPVDAQAEQLVGIDAALEKLAGLDTRLVTVVELRFFAGLEVKDIAALLGVSEPTVKRDTRVAKAFLQKELGEA</sequence>
<gene>
    <name evidence="5" type="ORF">AB6713_10435</name>
</gene>
<dbReference type="InterPro" id="IPR036388">
    <property type="entry name" value="WH-like_DNA-bd_sf"/>
</dbReference>
<proteinExistence type="predicted"/>
<evidence type="ECO:0000256" key="3">
    <source>
        <dbReference type="ARBA" id="ARBA00023163"/>
    </source>
</evidence>
<dbReference type="Gene3D" id="1.10.10.10">
    <property type="entry name" value="Winged helix-like DNA-binding domain superfamily/Winged helix DNA-binding domain"/>
    <property type="match status" value="1"/>
</dbReference>
<evidence type="ECO:0000259" key="4">
    <source>
        <dbReference type="Pfam" id="PF07638"/>
    </source>
</evidence>
<feature type="domain" description="RNA polymerase sigma-70 ECF-like HTH" evidence="4">
    <location>
        <begin position="15"/>
        <end position="184"/>
    </location>
</feature>
<dbReference type="RefSeq" id="WP_370564913.1">
    <property type="nucleotide sequence ID" value="NZ_JBFWIB010000011.1"/>
</dbReference>
<evidence type="ECO:0000256" key="2">
    <source>
        <dbReference type="ARBA" id="ARBA00023082"/>
    </source>
</evidence>
<dbReference type="NCBIfam" id="TIGR02937">
    <property type="entry name" value="sigma70-ECF"/>
    <property type="match status" value="1"/>
</dbReference>
<dbReference type="SUPFAM" id="SSF88659">
    <property type="entry name" value="Sigma3 and sigma4 domains of RNA polymerase sigma factors"/>
    <property type="match status" value="1"/>
</dbReference>
<evidence type="ECO:0000313" key="5">
    <source>
        <dbReference type="EMBL" id="MEZ0475029.1"/>
    </source>
</evidence>
<dbReference type="PANTHER" id="PTHR43133:SF39">
    <property type="entry name" value="SIMILAR TO RNA POLYMERASE SIGMA-E FACTOR"/>
    <property type="match status" value="1"/>
</dbReference>
<evidence type="ECO:0000313" key="6">
    <source>
        <dbReference type="Proteomes" id="UP001566331"/>
    </source>
</evidence>
<name>A0ABV4HQK5_9GAMM</name>
<keyword evidence="1" id="KW-0805">Transcription regulation</keyword>
<keyword evidence="6" id="KW-1185">Reference proteome</keyword>
<dbReference type="Pfam" id="PF07638">
    <property type="entry name" value="Sigma70_ECF"/>
    <property type="match status" value="1"/>
</dbReference>
<comment type="caution">
    <text evidence="5">The sequence shown here is derived from an EMBL/GenBank/DDBJ whole genome shotgun (WGS) entry which is preliminary data.</text>
</comment>
<organism evidence="5 6">
    <name type="scientific">Luteimonas salinilitoris</name>
    <dbReference type="NCBI Taxonomy" id="3237697"/>
    <lineage>
        <taxon>Bacteria</taxon>
        <taxon>Pseudomonadati</taxon>
        <taxon>Pseudomonadota</taxon>
        <taxon>Gammaproteobacteria</taxon>
        <taxon>Lysobacterales</taxon>
        <taxon>Lysobacteraceae</taxon>
        <taxon>Luteimonas</taxon>
    </lineage>
</organism>
<dbReference type="InterPro" id="IPR013324">
    <property type="entry name" value="RNA_pol_sigma_r3/r4-like"/>
</dbReference>
<reference evidence="5 6" key="1">
    <citation type="submission" date="2024-07" db="EMBL/GenBank/DDBJ databases">
        <title>Luteimonas salilacus sp. nov., isolated from the shore soil of Salt Lake in Tibet of China.</title>
        <authorList>
            <person name="Zhang X."/>
            <person name="Li A."/>
        </authorList>
    </citation>
    <scope>NUCLEOTIDE SEQUENCE [LARGE SCALE GENOMIC DNA]</scope>
    <source>
        <strain evidence="5 6">B3-2-R+30</strain>
    </source>
</reference>
<dbReference type="PANTHER" id="PTHR43133">
    <property type="entry name" value="RNA POLYMERASE ECF-TYPE SIGMA FACTO"/>
    <property type="match status" value="1"/>
</dbReference>
<dbReference type="InterPro" id="IPR039425">
    <property type="entry name" value="RNA_pol_sigma-70-like"/>
</dbReference>
<evidence type="ECO:0000256" key="1">
    <source>
        <dbReference type="ARBA" id="ARBA00023015"/>
    </source>
</evidence>
<dbReference type="NCBIfam" id="TIGR02999">
    <property type="entry name" value="Sig-70_X6"/>
    <property type="match status" value="1"/>
</dbReference>
<dbReference type="InterPro" id="IPR014284">
    <property type="entry name" value="RNA_pol_sigma-70_dom"/>
</dbReference>
<dbReference type="InterPro" id="IPR011517">
    <property type="entry name" value="RNA_pol_sigma70_ECF-like"/>
</dbReference>
<dbReference type="EMBL" id="JBFWIC010000012">
    <property type="protein sequence ID" value="MEZ0475029.1"/>
    <property type="molecule type" value="Genomic_DNA"/>
</dbReference>
<dbReference type="InterPro" id="IPR053812">
    <property type="entry name" value="HTH_Sigma70_ECF-like"/>
</dbReference>
<keyword evidence="2" id="KW-0731">Sigma factor</keyword>
<dbReference type="Proteomes" id="UP001566331">
    <property type="component" value="Unassembled WGS sequence"/>
</dbReference>
<protein>
    <submittedName>
        <fullName evidence="5">ECF-type sigma factor</fullName>
    </submittedName>
</protein>
<accession>A0ABV4HQK5</accession>
<keyword evidence="3" id="KW-0804">Transcription</keyword>